<dbReference type="PANTHER" id="PTHR32196:SF21">
    <property type="entry name" value="ABC TRANSPORTER PERMEASE PROTEIN YPHD-RELATED"/>
    <property type="match status" value="1"/>
</dbReference>
<evidence type="ECO:0000256" key="3">
    <source>
        <dbReference type="ARBA" id="ARBA00022475"/>
    </source>
</evidence>
<feature type="transmembrane region" description="Helical" evidence="8">
    <location>
        <begin position="269"/>
        <end position="286"/>
    </location>
</feature>
<evidence type="ECO:0000256" key="6">
    <source>
        <dbReference type="ARBA" id="ARBA00022989"/>
    </source>
</evidence>
<accession>A0A9X3Z4R0</accession>
<feature type="transmembrane region" description="Helical" evidence="8">
    <location>
        <begin position="121"/>
        <end position="142"/>
    </location>
</feature>
<evidence type="ECO:0000256" key="5">
    <source>
        <dbReference type="ARBA" id="ARBA00022692"/>
    </source>
</evidence>
<dbReference type="AlphaFoldDB" id="A0A9X3Z4R0"/>
<organism evidence="9 10">
    <name type="scientific">Brevibacillus thermoruber</name>
    <dbReference type="NCBI Taxonomy" id="33942"/>
    <lineage>
        <taxon>Bacteria</taxon>
        <taxon>Bacillati</taxon>
        <taxon>Bacillota</taxon>
        <taxon>Bacilli</taxon>
        <taxon>Bacillales</taxon>
        <taxon>Paenibacillaceae</taxon>
        <taxon>Brevibacillus</taxon>
    </lineage>
</organism>
<evidence type="ECO:0000256" key="1">
    <source>
        <dbReference type="ARBA" id="ARBA00004651"/>
    </source>
</evidence>
<keyword evidence="2" id="KW-0813">Transport</keyword>
<feature type="transmembrane region" description="Helical" evidence="8">
    <location>
        <begin position="292"/>
        <end position="311"/>
    </location>
</feature>
<feature type="transmembrane region" description="Helical" evidence="8">
    <location>
        <begin position="162"/>
        <end position="182"/>
    </location>
</feature>
<evidence type="ECO:0000256" key="4">
    <source>
        <dbReference type="ARBA" id="ARBA00022519"/>
    </source>
</evidence>
<keyword evidence="10" id="KW-1185">Reference proteome</keyword>
<evidence type="ECO:0000313" key="10">
    <source>
        <dbReference type="Proteomes" id="UP001151071"/>
    </source>
</evidence>
<dbReference type="Pfam" id="PF02653">
    <property type="entry name" value="BPD_transp_2"/>
    <property type="match status" value="1"/>
</dbReference>
<feature type="transmembrane region" description="Helical" evidence="8">
    <location>
        <begin position="40"/>
        <end position="58"/>
    </location>
</feature>
<dbReference type="EMBL" id="JAPYYP010000024">
    <property type="protein sequence ID" value="MDA5109954.1"/>
    <property type="molecule type" value="Genomic_DNA"/>
</dbReference>
<feature type="transmembrane region" description="Helical" evidence="8">
    <location>
        <begin position="88"/>
        <end position="114"/>
    </location>
</feature>
<gene>
    <name evidence="9" type="ORF">O3V59_16430</name>
</gene>
<feature type="transmembrane region" description="Helical" evidence="8">
    <location>
        <begin position="213"/>
        <end position="233"/>
    </location>
</feature>
<dbReference type="InterPro" id="IPR001851">
    <property type="entry name" value="ABC_transp_permease"/>
</dbReference>
<dbReference type="GO" id="GO:0022857">
    <property type="term" value="F:transmembrane transporter activity"/>
    <property type="evidence" value="ECO:0007669"/>
    <property type="project" value="InterPro"/>
</dbReference>
<protein>
    <submittedName>
        <fullName evidence="9">ABC transporter permease</fullName>
    </submittedName>
</protein>
<feature type="transmembrane region" description="Helical" evidence="8">
    <location>
        <begin position="245"/>
        <end position="262"/>
    </location>
</feature>
<evidence type="ECO:0000313" key="9">
    <source>
        <dbReference type="EMBL" id="MDA5109954.1"/>
    </source>
</evidence>
<dbReference type="CDD" id="cd06579">
    <property type="entry name" value="TM_PBP1_transp_AraH_like"/>
    <property type="match status" value="1"/>
</dbReference>
<keyword evidence="7 8" id="KW-0472">Membrane</keyword>
<keyword evidence="3" id="KW-1003">Cell membrane</keyword>
<dbReference type="Proteomes" id="UP001151071">
    <property type="component" value="Unassembled WGS sequence"/>
</dbReference>
<keyword evidence="6 8" id="KW-1133">Transmembrane helix</keyword>
<comment type="caution">
    <text evidence="9">The sequence shown here is derived from an EMBL/GenBank/DDBJ whole genome shotgun (WGS) entry which is preliminary data.</text>
</comment>
<sequence length="327" mass="33934">MSKILKSSELGIGVILLLLSAALAVTSPVFLTGDNILDILKGNAVLGILAIGMTLVIITGGIDVSVAAVTAAITVIIGKLAVSLHDSGWSLVAIFLAAPLVGALLGLVNGLLVAKTKIPPIVATLGTKSILAGATLYVTNGAYMNSSDLPEAFLRFAQWKPLGVSVLILIFFAVALFTWFLLNHTVIGRSVVAMGGNPVSAMRAGIHLQSVQLFVYAYMGCLAGIAAIVQTAYTKGVDPNGFNGFELTVIAAVVLGGANIMGGYGSIPGTILGVLLLGVMQNGLILAHVDTFWQDIVTGAIILIAVTYDVIKRKREEANRAKIEIEA</sequence>
<evidence type="ECO:0000256" key="2">
    <source>
        <dbReference type="ARBA" id="ARBA00022448"/>
    </source>
</evidence>
<reference evidence="9" key="1">
    <citation type="submission" date="2022-12" db="EMBL/GenBank/DDBJ databases">
        <title>Draft genome sequence of the thermophilic strain Brevibacillus thermoruber HT42, isolated from Los Humeros, Puebla, Mexico, with biotechnological potential.</title>
        <authorList>
            <person name="Lara Sanchez J."/>
            <person name="Solis Palacios R."/>
            <person name="Bustos Baena A.S."/>
            <person name="Ruz Baez A.E."/>
            <person name="Espinosa Luna G."/>
            <person name="Oliart Ros R.M."/>
        </authorList>
    </citation>
    <scope>NUCLEOTIDE SEQUENCE</scope>
    <source>
        <strain evidence="9">HT42</strain>
    </source>
</reference>
<proteinExistence type="predicted"/>
<keyword evidence="4" id="KW-0997">Cell inner membrane</keyword>
<name>A0A9X3Z4R0_9BACL</name>
<evidence type="ECO:0000256" key="8">
    <source>
        <dbReference type="SAM" id="Phobius"/>
    </source>
</evidence>
<dbReference type="RefSeq" id="WP_035300181.1">
    <property type="nucleotide sequence ID" value="NZ_JAPYYP010000024.1"/>
</dbReference>
<keyword evidence="5 8" id="KW-0812">Transmembrane</keyword>
<dbReference type="GO" id="GO:0005886">
    <property type="term" value="C:plasma membrane"/>
    <property type="evidence" value="ECO:0007669"/>
    <property type="project" value="UniProtKB-SubCell"/>
</dbReference>
<evidence type="ECO:0000256" key="7">
    <source>
        <dbReference type="ARBA" id="ARBA00023136"/>
    </source>
</evidence>
<comment type="subcellular location">
    <subcellularLocation>
        <location evidence="1">Cell membrane</location>
        <topology evidence="1">Multi-pass membrane protein</topology>
    </subcellularLocation>
</comment>
<dbReference type="PANTHER" id="PTHR32196">
    <property type="entry name" value="ABC TRANSPORTER PERMEASE PROTEIN YPHD-RELATED-RELATED"/>
    <property type="match status" value="1"/>
</dbReference>